<feature type="compositionally biased region" description="Basic and acidic residues" evidence="1">
    <location>
        <begin position="152"/>
        <end position="170"/>
    </location>
</feature>
<dbReference type="Proteomes" id="UP000011740">
    <property type="component" value="Unassembled WGS sequence"/>
</dbReference>
<organism evidence="2 3">
    <name type="scientific">Streptomyces mobaraensis (strain ATCC 29032 / DSM 40847 / JCM 4168 / NBRC 13819 / NCIMB 11159 / IPCR 16-22)</name>
    <dbReference type="NCBI Taxonomy" id="1223523"/>
    <lineage>
        <taxon>Bacteria</taxon>
        <taxon>Bacillati</taxon>
        <taxon>Actinomycetota</taxon>
        <taxon>Actinomycetes</taxon>
        <taxon>Kitasatosporales</taxon>
        <taxon>Streptomycetaceae</taxon>
        <taxon>Streptomyces</taxon>
    </lineage>
</organism>
<evidence type="ECO:0000313" key="3">
    <source>
        <dbReference type="Proteomes" id="UP000011740"/>
    </source>
</evidence>
<feature type="compositionally biased region" description="Low complexity" evidence="1">
    <location>
        <begin position="111"/>
        <end position="123"/>
    </location>
</feature>
<protein>
    <submittedName>
        <fullName evidence="2">Uncharacterized protein</fullName>
    </submittedName>
</protein>
<dbReference type="AlphaFoldDB" id="M3C4W3"/>
<dbReference type="EMBL" id="AORZ01000060">
    <property type="protein sequence ID" value="EME98981.1"/>
    <property type="molecule type" value="Genomic_DNA"/>
</dbReference>
<feature type="compositionally biased region" description="Gly residues" evidence="1">
    <location>
        <begin position="8"/>
        <end position="17"/>
    </location>
</feature>
<gene>
    <name evidence="2" type="ORF">H340_18536</name>
</gene>
<sequence>MRSPTGRGRAGQAGGRAGQDRRRPGQVPARAGEPPPHPRPGEQPDGEGPQREVGRGRGRGAQHRPGQYVVRIVRADGHPQHGGEDADRQRHGGQPRPGRGDAHGERRGEGRVVAGEGPVAGRRAGVDGSDAAQGPARALLVDGLLQQLADRVGGDRGRAGEQDGRERRDVAAAQRGPARPQQQQSQDDQGPLGGEGEHGAHGPGGVPRRAGDGAVEGGGGAAGDLGPAVGSGSAGCGPGQYPGRGGQDGEGAERPGGAAGAGVSCAFHTAGR</sequence>
<proteinExistence type="predicted"/>
<feature type="compositionally biased region" description="Gly residues" evidence="1">
    <location>
        <begin position="232"/>
        <end position="249"/>
    </location>
</feature>
<feature type="compositionally biased region" description="Low complexity" evidence="1">
    <location>
        <begin position="171"/>
        <end position="190"/>
    </location>
</feature>
<dbReference type="STRING" id="1223523.H340_18536"/>
<feature type="compositionally biased region" description="Basic and acidic residues" evidence="1">
    <location>
        <begin position="73"/>
        <end position="90"/>
    </location>
</feature>
<feature type="compositionally biased region" description="Gly residues" evidence="1">
    <location>
        <begin position="214"/>
        <end position="223"/>
    </location>
</feature>
<evidence type="ECO:0000256" key="1">
    <source>
        <dbReference type="SAM" id="MobiDB-lite"/>
    </source>
</evidence>
<name>M3C4W3_STRM1</name>
<accession>M3C4W3</accession>
<comment type="caution">
    <text evidence="2">The sequence shown here is derived from an EMBL/GenBank/DDBJ whole genome shotgun (WGS) entry which is preliminary data.</text>
</comment>
<feature type="region of interest" description="Disordered" evidence="1">
    <location>
        <begin position="1"/>
        <end position="131"/>
    </location>
</feature>
<feature type="region of interest" description="Disordered" evidence="1">
    <location>
        <begin position="150"/>
        <end position="272"/>
    </location>
</feature>
<reference evidence="2 3" key="1">
    <citation type="journal article" date="2013" name="Genome Announc.">
        <title>Whole-Genome Shotgun Assembly and Analysis of the Genome of Streptomyces mobaraensis DSM 40847, a Strain for Industrial Production of Microbial Transglutaminase.</title>
        <authorList>
            <person name="Yang H."/>
            <person name="He T."/>
            <person name="Wu W."/>
            <person name="Zhu W."/>
            <person name="Lu B."/>
            <person name="Sun W."/>
        </authorList>
    </citation>
    <scope>NUCLEOTIDE SEQUENCE [LARGE SCALE GENOMIC DNA]</scope>
    <source>
        <strain evidence="2 3">DSM 40847</strain>
    </source>
</reference>
<feature type="compositionally biased region" description="Basic and acidic residues" evidence="1">
    <location>
        <begin position="98"/>
        <end position="110"/>
    </location>
</feature>
<evidence type="ECO:0000313" key="2">
    <source>
        <dbReference type="EMBL" id="EME98981.1"/>
    </source>
</evidence>